<dbReference type="Gene3D" id="1.20.1250.20">
    <property type="entry name" value="MFS general substrate transporter like domains"/>
    <property type="match status" value="1"/>
</dbReference>
<evidence type="ECO:0000256" key="10">
    <source>
        <dbReference type="ARBA" id="ARBA00044881"/>
    </source>
</evidence>
<dbReference type="AlphaFoldDB" id="A0A4P9W5Y3"/>
<evidence type="ECO:0000256" key="13">
    <source>
        <dbReference type="ARBA" id="ARBA00044893"/>
    </source>
</evidence>
<evidence type="ECO:0000256" key="4">
    <source>
        <dbReference type="ARBA" id="ARBA00022692"/>
    </source>
</evidence>
<dbReference type="Pfam" id="PF07690">
    <property type="entry name" value="MFS_1"/>
    <property type="match status" value="1"/>
</dbReference>
<keyword evidence="6 25" id="KW-0472">Membrane</keyword>
<comment type="catalytic activity">
    <reaction evidence="12">
        <text>L-lysyl-L-alpha-amino acid(out) = L-lysyl-L-alpha-amino acid(in)</text>
        <dbReference type="Rhea" id="RHEA:79387"/>
        <dbReference type="ChEBI" id="CHEBI:229965"/>
    </reaction>
</comment>
<evidence type="ECO:0000256" key="17">
    <source>
        <dbReference type="ARBA" id="ARBA00044903"/>
    </source>
</evidence>
<comment type="function">
    <text evidence="23">Lysosomal dipeptide uniporter that selectively exports lysine, arginine or histidine-containing dipeptides with a net positive charge from the lysosome lumen into the cytosol. Could play a role in a specific type of protein O-glycosylation indirectly regulating macrophages migration and tissue invasion. Also essential for liver homeostasis.</text>
</comment>
<comment type="catalytic activity">
    <reaction evidence="9">
        <text>L-histidyl-glycine(out) = L-histidyl-glycine(in)</text>
        <dbReference type="Rhea" id="RHEA:79395"/>
        <dbReference type="ChEBI" id="CHEBI:229957"/>
    </reaction>
</comment>
<reference evidence="28" key="1">
    <citation type="journal article" date="2018" name="Nat. Microbiol.">
        <title>Leveraging single-cell genomics to expand the fungal tree of life.</title>
        <authorList>
            <person name="Ahrendt S.R."/>
            <person name="Quandt C.A."/>
            <person name="Ciobanu D."/>
            <person name="Clum A."/>
            <person name="Salamov A."/>
            <person name="Andreopoulos B."/>
            <person name="Cheng J.F."/>
            <person name="Woyke T."/>
            <person name="Pelin A."/>
            <person name="Henrissat B."/>
            <person name="Reynolds N.K."/>
            <person name="Benny G.L."/>
            <person name="Smith M.E."/>
            <person name="James T.Y."/>
            <person name="Grigoriev I.V."/>
        </authorList>
    </citation>
    <scope>NUCLEOTIDE SEQUENCE [LARGE SCALE GENOMIC DNA]</scope>
</reference>
<dbReference type="InterPro" id="IPR052187">
    <property type="entry name" value="MFSD1"/>
</dbReference>
<keyword evidence="5 25" id="KW-1133">Transmembrane helix</keyword>
<evidence type="ECO:0000256" key="24">
    <source>
        <dbReference type="ARBA" id="ARBA00046376"/>
    </source>
</evidence>
<evidence type="ECO:0000256" key="21">
    <source>
        <dbReference type="ARBA" id="ARBA00044985"/>
    </source>
</evidence>
<keyword evidence="4 25" id="KW-0812">Transmembrane</keyword>
<proteinExistence type="inferred from homology"/>
<evidence type="ECO:0000313" key="28">
    <source>
        <dbReference type="Proteomes" id="UP000269721"/>
    </source>
</evidence>
<comment type="subcellular location">
    <subcellularLocation>
        <location evidence="1">Lysosome membrane</location>
        <topology evidence="1">Multi-pass membrane protein</topology>
    </subcellularLocation>
</comment>
<evidence type="ECO:0000256" key="6">
    <source>
        <dbReference type="ARBA" id="ARBA00023136"/>
    </source>
</evidence>
<comment type="catalytic activity">
    <reaction evidence="13">
        <text>L-alpha-aminoacyl-L-lysine(out) = L-alpha-aminoacyl-L-lysine(in)</text>
        <dbReference type="Rhea" id="RHEA:79383"/>
        <dbReference type="ChEBI" id="CHEBI:229966"/>
    </reaction>
</comment>
<comment type="catalytic activity">
    <reaction evidence="15">
        <text>L-arginyl-L-alpha-amino acid(out) = L-arginyl-L-alpha-amino acid(in)</text>
        <dbReference type="Rhea" id="RHEA:79371"/>
        <dbReference type="ChEBI" id="CHEBI:84315"/>
    </reaction>
</comment>
<dbReference type="InterPro" id="IPR011701">
    <property type="entry name" value="MFS"/>
</dbReference>
<evidence type="ECO:0000256" key="2">
    <source>
        <dbReference type="ARBA" id="ARBA00008335"/>
    </source>
</evidence>
<comment type="catalytic activity">
    <reaction evidence="8">
        <text>L-lysyl-L-alanine(out) = L-lysyl-L-alanine(in)</text>
        <dbReference type="Rhea" id="RHEA:79399"/>
        <dbReference type="ChEBI" id="CHEBI:229954"/>
    </reaction>
</comment>
<dbReference type="PANTHER" id="PTHR23512">
    <property type="entry name" value="MAJOR FACILITATOR SUPERFAMILY DOMAIN-CONTAINING PROTEIN 1"/>
    <property type="match status" value="1"/>
</dbReference>
<dbReference type="EMBL" id="KZ997467">
    <property type="protein sequence ID" value="RKO87372.1"/>
    <property type="molecule type" value="Genomic_DNA"/>
</dbReference>
<dbReference type="InterPro" id="IPR036259">
    <property type="entry name" value="MFS_trans_sf"/>
</dbReference>
<evidence type="ECO:0000256" key="20">
    <source>
        <dbReference type="ARBA" id="ARBA00044924"/>
    </source>
</evidence>
<evidence type="ECO:0000256" key="23">
    <source>
        <dbReference type="ARBA" id="ARBA00045709"/>
    </source>
</evidence>
<comment type="catalytic activity">
    <reaction evidence="17">
        <text>L-arginyl-glycine(out) = L-arginyl-glycine(in)</text>
        <dbReference type="Rhea" id="RHEA:79391"/>
        <dbReference type="ChEBI" id="CHEBI:229955"/>
    </reaction>
</comment>
<dbReference type="PROSITE" id="PS50850">
    <property type="entry name" value="MFS"/>
    <property type="match status" value="1"/>
</dbReference>
<keyword evidence="7" id="KW-0458">Lysosome</keyword>
<evidence type="ECO:0000256" key="11">
    <source>
        <dbReference type="ARBA" id="ARBA00044884"/>
    </source>
</evidence>
<evidence type="ECO:0000256" key="5">
    <source>
        <dbReference type="ARBA" id="ARBA00022989"/>
    </source>
</evidence>
<evidence type="ECO:0000256" key="16">
    <source>
        <dbReference type="ARBA" id="ARBA00044900"/>
    </source>
</evidence>
<evidence type="ECO:0000256" key="19">
    <source>
        <dbReference type="ARBA" id="ARBA00044919"/>
    </source>
</evidence>
<evidence type="ECO:0000256" key="18">
    <source>
        <dbReference type="ARBA" id="ARBA00044912"/>
    </source>
</evidence>
<dbReference type="SUPFAM" id="SSF103473">
    <property type="entry name" value="MFS general substrate transporter"/>
    <property type="match status" value="1"/>
</dbReference>
<evidence type="ECO:0000256" key="25">
    <source>
        <dbReference type="SAM" id="Phobius"/>
    </source>
</evidence>
<accession>A0A4P9W5Y3</accession>
<evidence type="ECO:0000256" key="14">
    <source>
        <dbReference type="ARBA" id="ARBA00044898"/>
    </source>
</evidence>
<dbReference type="InterPro" id="IPR020846">
    <property type="entry name" value="MFS_dom"/>
</dbReference>
<feature type="transmembrane region" description="Helical" evidence="25">
    <location>
        <begin position="79"/>
        <end position="102"/>
    </location>
</feature>
<comment type="catalytic activity">
    <reaction evidence="10">
        <text>L-alpha-aminoacyl-L-arginine(out) = L-alpha-aminoacyl-L-arginine(in)</text>
        <dbReference type="Rhea" id="RHEA:79367"/>
        <dbReference type="ChEBI" id="CHEBI:229968"/>
    </reaction>
</comment>
<feature type="transmembrane region" description="Helical" evidence="25">
    <location>
        <begin position="47"/>
        <end position="73"/>
    </location>
</feature>
<comment type="catalytic activity">
    <reaction evidence="18">
        <text>L-histidyl-L-alpha-amino acid(out) = L-histidyl-L-alpha-amino acid(in)</text>
        <dbReference type="Rhea" id="RHEA:79379"/>
        <dbReference type="ChEBI" id="CHEBI:229964"/>
    </reaction>
</comment>
<evidence type="ECO:0000256" key="1">
    <source>
        <dbReference type="ARBA" id="ARBA00004155"/>
    </source>
</evidence>
<feature type="domain" description="Major facilitator superfamily (MFS) profile" evidence="26">
    <location>
        <begin position="11"/>
        <end position="135"/>
    </location>
</feature>
<evidence type="ECO:0000256" key="3">
    <source>
        <dbReference type="ARBA" id="ARBA00022448"/>
    </source>
</evidence>
<evidence type="ECO:0000256" key="22">
    <source>
        <dbReference type="ARBA" id="ARBA00045018"/>
    </source>
</evidence>
<name>A0A4P9W5Y3_9FUNG</name>
<comment type="catalytic activity">
    <reaction evidence="20">
        <text>L-lysyl-glycine(out) = L-lysyl-glycine(in)</text>
        <dbReference type="Rhea" id="RHEA:79407"/>
        <dbReference type="ChEBI" id="CHEBI:191202"/>
    </reaction>
</comment>
<dbReference type="OrthoDB" id="424834at2759"/>
<sequence length="135" mass="15043">MARTTLRHWAVLVVSCFMTFGNYYCYDMPGAMSDPLQIWLDKPTDDFLLLLNVFYTAYALPNVIMPLIAGILIDRIGTRYIIVMLTSLVVSGQALFAVGVTLRSITLMMAGRALLGIGSESLDVVQARVLTDWFK</sequence>
<comment type="catalytic activity">
    <reaction evidence="11">
        <text>L-alpha-aminoacyl-L-histidine(out) = L-alpha-aminoacyl-L-histidine(in)</text>
        <dbReference type="Rhea" id="RHEA:79375"/>
        <dbReference type="ChEBI" id="CHEBI:229967"/>
    </reaction>
</comment>
<gene>
    <name evidence="27" type="ORF">BDK51DRAFT_16546</name>
</gene>
<comment type="catalytic activity">
    <reaction evidence="19">
        <text>L-alanyl-L-lysine(out) = L-alanyl-L-lysine(in)</text>
        <dbReference type="Rhea" id="RHEA:79415"/>
        <dbReference type="ChEBI" id="CHEBI:192470"/>
    </reaction>
</comment>
<evidence type="ECO:0000256" key="9">
    <source>
        <dbReference type="ARBA" id="ARBA00044878"/>
    </source>
</evidence>
<dbReference type="GO" id="GO:0022857">
    <property type="term" value="F:transmembrane transporter activity"/>
    <property type="evidence" value="ECO:0007669"/>
    <property type="project" value="InterPro"/>
</dbReference>
<keyword evidence="3" id="KW-0813">Transport</keyword>
<feature type="non-terminal residue" evidence="27">
    <location>
        <position position="135"/>
    </location>
</feature>
<comment type="catalytic activity">
    <reaction evidence="16">
        <text>L-lysyl-L-lysine(out) = L-lysyl-L-lysine(in)</text>
        <dbReference type="Rhea" id="RHEA:79403"/>
        <dbReference type="ChEBI" id="CHEBI:229956"/>
    </reaction>
</comment>
<evidence type="ECO:0000259" key="26">
    <source>
        <dbReference type="PROSITE" id="PS50850"/>
    </source>
</evidence>
<protein>
    <recommendedName>
        <fullName evidence="21">Lysosomal dipeptide transporter MFSD1</fullName>
    </recommendedName>
    <alternativeName>
        <fullName evidence="22">Major facilitator superfamily domain-containing protein 1</fullName>
    </alternativeName>
</protein>
<organism evidence="27 28">
    <name type="scientific">Blyttiomyces helicus</name>
    <dbReference type="NCBI Taxonomy" id="388810"/>
    <lineage>
        <taxon>Eukaryota</taxon>
        <taxon>Fungi</taxon>
        <taxon>Fungi incertae sedis</taxon>
        <taxon>Chytridiomycota</taxon>
        <taxon>Chytridiomycota incertae sedis</taxon>
        <taxon>Chytridiomycetes</taxon>
        <taxon>Chytridiomycetes incertae sedis</taxon>
        <taxon>Blyttiomyces</taxon>
    </lineage>
</organism>
<comment type="subunit">
    <text evidence="24">Homodimer. Interacts with lysosomal protein GLMP (via lumenal domain); the interaction starts while both proteins are still in the endoplasmic reticulum and is required for stabilization of MFSD1 in lysosomes but has no direct effect on its targeting to lysosomes or transporter activity.</text>
</comment>
<evidence type="ECO:0000256" key="15">
    <source>
        <dbReference type="ARBA" id="ARBA00044899"/>
    </source>
</evidence>
<evidence type="ECO:0000256" key="8">
    <source>
        <dbReference type="ARBA" id="ARBA00044876"/>
    </source>
</evidence>
<keyword evidence="28" id="KW-1185">Reference proteome</keyword>
<feature type="transmembrane region" description="Helical" evidence="25">
    <location>
        <begin position="6"/>
        <end position="26"/>
    </location>
</feature>
<evidence type="ECO:0000313" key="27">
    <source>
        <dbReference type="EMBL" id="RKO87372.1"/>
    </source>
</evidence>
<comment type="catalytic activity">
    <reaction evidence="14">
        <text>L-aspartyl-L-lysine(out) = L-aspartyl-L-lysine(in)</text>
        <dbReference type="Rhea" id="RHEA:79411"/>
        <dbReference type="ChEBI" id="CHEBI:229953"/>
    </reaction>
</comment>
<dbReference type="Proteomes" id="UP000269721">
    <property type="component" value="Unassembled WGS sequence"/>
</dbReference>
<comment type="similarity">
    <text evidence="2">Belongs to the major facilitator superfamily.</text>
</comment>
<evidence type="ECO:0000256" key="7">
    <source>
        <dbReference type="ARBA" id="ARBA00023228"/>
    </source>
</evidence>
<evidence type="ECO:0000256" key="12">
    <source>
        <dbReference type="ARBA" id="ARBA00044891"/>
    </source>
</evidence>
<dbReference type="PANTHER" id="PTHR23512:SF3">
    <property type="entry name" value="MAJOR FACILITATOR SUPERFAMILY DOMAIN-CONTAINING PROTEIN 1"/>
    <property type="match status" value="1"/>
</dbReference>